<proteinExistence type="predicted"/>
<dbReference type="SUPFAM" id="SSF53597">
    <property type="entry name" value="Dihydrofolate reductase-like"/>
    <property type="match status" value="1"/>
</dbReference>
<organism evidence="2 3">
    <name type="scientific">Breznakiella homolactica</name>
    <dbReference type="NCBI Taxonomy" id="2798577"/>
    <lineage>
        <taxon>Bacteria</taxon>
        <taxon>Pseudomonadati</taxon>
        <taxon>Spirochaetota</taxon>
        <taxon>Spirochaetia</taxon>
        <taxon>Spirochaetales</taxon>
        <taxon>Breznakiellaceae</taxon>
        <taxon>Breznakiella</taxon>
    </lineage>
</organism>
<dbReference type="InterPro" id="IPR002734">
    <property type="entry name" value="RibDG_C"/>
</dbReference>
<dbReference type="Proteomes" id="UP000595917">
    <property type="component" value="Chromosome"/>
</dbReference>
<name>A0A7T7XMN8_9SPIR</name>
<evidence type="ECO:0000313" key="2">
    <source>
        <dbReference type="EMBL" id="QQO09181.1"/>
    </source>
</evidence>
<dbReference type="EMBL" id="CP067089">
    <property type="protein sequence ID" value="QQO09181.1"/>
    <property type="molecule type" value="Genomic_DNA"/>
</dbReference>
<evidence type="ECO:0000313" key="3">
    <source>
        <dbReference type="Proteomes" id="UP000595917"/>
    </source>
</evidence>
<evidence type="ECO:0000259" key="1">
    <source>
        <dbReference type="Pfam" id="PF01872"/>
    </source>
</evidence>
<dbReference type="Pfam" id="PF01872">
    <property type="entry name" value="RibD_C"/>
    <property type="match status" value="1"/>
</dbReference>
<dbReference type="AlphaFoldDB" id="A0A7T7XMN8"/>
<accession>A0A7T7XMN8</accession>
<gene>
    <name evidence="2" type="ORF">JFL75_19985</name>
</gene>
<dbReference type="RefSeq" id="WP_215626486.1">
    <property type="nucleotide sequence ID" value="NZ_CP067089.2"/>
</dbReference>
<feature type="domain" description="Bacterial bifunctional deaminase-reductase C-terminal" evidence="1">
    <location>
        <begin position="4"/>
        <end position="150"/>
    </location>
</feature>
<dbReference type="GO" id="GO:0009231">
    <property type="term" value="P:riboflavin biosynthetic process"/>
    <property type="evidence" value="ECO:0007669"/>
    <property type="project" value="InterPro"/>
</dbReference>
<dbReference type="InterPro" id="IPR050765">
    <property type="entry name" value="Riboflavin_Biosynth_HTPR"/>
</dbReference>
<protein>
    <submittedName>
        <fullName evidence="2">Dihydrofolate reductase family protein</fullName>
    </submittedName>
</protein>
<dbReference type="InterPro" id="IPR024072">
    <property type="entry name" value="DHFR-like_dom_sf"/>
</dbReference>
<dbReference type="Gene3D" id="3.40.430.10">
    <property type="entry name" value="Dihydrofolate Reductase, subunit A"/>
    <property type="match status" value="1"/>
</dbReference>
<reference evidence="2" key="1">
    <citation type="submission" date="2021-01" db="EMBL/GenBank/DDBJ databases">
        <title>Description of Breznakiella homolactica.</title>
        <authorList>
            <person name="Song Y."/>
            <person name="Brune A."/>
        </authorList>
    </citation>
    <scope>NUCLEOTIDE SEQUENCE</scope>
    <source>
        <strain evidence="2">RmG30</strain>
    </source>
</reference>
<dbReference type="KEGG" id="bhc:JFL75_19985"/>
<dbReference type="PANTHER" id="PTHR38011">
    <property type="entry name" value="DIHYDROFOLATE REDUCTASE FAMILY PROTEIN (AFU_ORTHOLOGUE AFUA_8G06820)"/>
    <property type="match status" value="1"/>
</dbReference>
<keyword evidence="3" id="KW-1185">Reference proteome</keyword>
<sequence length="177" mass="19479">MAGKIILNLAVSLDGYIADEHGGYDWIKGSGNPQLNTADRWDHGKFLAGVSAVIMGRACYDQGFHEDFRDKPVYVITSRETADHGSVRFISGDIPEKIEEIRKQGSGDVYLFGGGVSIDPLLKAGIIDEYIIGIIPVILGSGRPLFLGGSRVIPLTMTHYYIEDGIVILRYEPRRPE</sequence>
<dbReference type="GO" id="GO:0008703">
    <property type="term" value="F:5-amino-6-(5-phosphoribosylamino)uracil reductase activity"/>
    <property type="evidence" value="ECO:0007669"/>
    <property type="project" value="InterPro"/>
</dbReference>
<dbReference type="PANTHER" id="PTHR38011:SF11">
    <property type="entry name" value="2,5-DIAMINO-6-RIBOSYLAMINO-4(3H)-PYRIMIDINONE 5'-PHOSPHATE REDUCTASE"/>
    <property type="match status" value="1"/>
</dbReference>